<reference evidence="2 3" key="1">
    <citation type="submission" date="2024-04" db="EMBL/GenBank/DDBJ databases">
        <authorList>
            <consortium name="Molecular Ecology Group"/>
        </authorList>
    </citation>
    <scope>NUCLEOTIDE SEQUENCE [LARGE SCALE GENOMIC DNA]</scope>
</reference>
<keyword evidence="1" id="KW-0732">Signal</keyword>
<gene>
    <name evidence="2" type="ORF">LPLAT_LOCUS992</name>
</gene>
<evidence type="ECO:0000313" key="3">
    <source>
        <dbReference type="Proteomes" id="UP001497644"/>
    </source>
</evidence>
<dbReference type="CDD" id="cd23992">
    <property type="entry name" value="PBP_GOBP"/>
    <property type="match status" value="1"/>
</dbReference>
<dbReference type="Pfam" id="PF01395">
    <property type="entry name" value="PBP_GOBP"/>
    <property type="match status" value="1"/>
</dbReference>
<dbReference type="EMBL" id="OZ034824">
    <property type="protein sequence ID" value="CAL1674298.1"/>
    <property type="molecule type" value="Genomic_DNA"/>
</dbReference>
<organism evidence="2 3">
    <name type="scientific">Lasius platythorax</name>
    <dbReference type="NCBI Taxonomy" id="488582"/>
    <lineage>
        <taxon>Eukaryota</taxon>
        <taxon>Metazoa</taxon>
        <taxon>Ecdysozoa</taxon>
        <taxon>Arthropoda</taxon>
        <taxon>Hexapoda</taxon>
        <taxon>Insecta</taxon>
        <taxon>Pterygota</taxon>
        <taxon>Neoptera</taxon>
        <taxon>Endopterygota</taxon>
        <taxon>Hymenoptera</taxon>
        <taxon>Apocrita</taxon>
        <taxon>Aculeata</taxon>
        <taxon>Formicoidea</taxon>
        <taxon>Formicidae</taxon>
        <taxon>Formicinae</taxon>
        <taxon>Lasius</taxon>
        <taxon>Lasius</taxon>
    </lineage>
</organism>
<evidence type="ECO:0000256" key="1">
    <source>
        <dbReference type="SAM" id="SignalP"/>
    </source>
</evidence>
<dbReference type="InterPro" id="IPR036728">
    <property type="entry name" value="PBP_GOBP_sf"/>
</dbReference>
<keyword evidence="3" id="KW-1185">Reference proteome</keyword>
<accession>A0AAV2N2Z9</accession>
<dbReference type="Gene3D" id="1.10.238.20">
    <property type="entry name" value="Pheromone/general odorant binding protein domain"/>
    <property type="match status" value="1"/>
</dbReference>
<name>A0AAV2N2Z9_9HYME</name>
<dbReference type="AlphaFoldDB" id="A0AAV2N2Z9"/>
<feature type="signal peptide" evidence="1">
    <location>
        <begin position="1"/>
        <end position="19"/>
    </location>
</feature>
<dbReference type="Proteomes" id="UP001497644">
    <property type="component" value="Chromosome 1"/>
</dbReference>
<evidence type="ECO:0000313" key="2">
    <source>
        <dbReference type="EMBL" id="CAL1674298.1"/>
    </source>
</evidence>
<dbReference type="InterPro" id="IPR006170">
    <property type="entry name" value="PBP/GOBP"/>
</dbReference>
<sequence length="159" mass="18434">MKQVIFIFYLFIAVTMGFSDDVTEKMASFLSMPKTDVQICINKTYVKIEDLMMLDELVDENVETMDIDKSVLKVGCLFACLLQKKEVMSGAYINLERLKEFLDSQTLHPDHRYIVERNRILNTCTDRVKSKTDECEVTLKFILCVTAEAKRLRAPFKDI</sequence>
<dbReference type="EMBL" id="OZ034824">
    <property type="protein sequence ID" value="CAL1674297.1"/>
    <property type="molecule type" value="Genomic_DNA"/>
</dbReference>
<dbReference type="SUPFAM" id="SSF47565">
    <property type="entry name" value="Insect pheromone/odorant-binding proteins"/>
    <property type="match status" value="1"/>
</dbReference>
<feature type="chain" id="PRO_5044714357" evidence="1">
    <location>
        <begin position="20"/>
        <end position="159"/>
    </location>
</feature>
<dbReference type="GO" id="GO:0005549">
    <property type="term" value="F:odorant binding"/>
    <property type="evidence" value="ECO:0007669"/>
    <property type="project" value="InterPro"/>
</dbReference>
<dbReference type="EMBL" id="OZ034824">
    <property type="protein sequence ID" value="CAL1674296.1"/>
    <property type="molecule type" value="Genomic_DNA"/>
</dbReference>
<proteinExistence type="predicted"/>
<protein>
    <submittedName>
        <fullName evidence="2">Uncharacterized protein</fullName>
    </submittedName>
</protein>